<dbReference type="InterPro" id="IPR002048">
    <property type="entry name" value="EF_hand_dom"/>
</dbReference>
<proteinExistence type="predicted"/>
<keyword evidence="2" id="KW-0106">Calcium</keyword>
<feature type="domain" description="EF-hand" evidence="3">
    <location>
        <begin position="17"/>
        <end position="52"/>
    </location>
</feature>
<dbReference type="Gene3D" id="1.10.238.10">
    <property type="entry name" value="EF-hand"/>
    <property type="match status" value="1"/>
</dbReference>
<keyword evidence="1" id="KW-0479">Metal-binding</keyword>
<dbReference type="PROSITE" id="PS50222">
    <property type="entry name" value="EF_HAND_2"/>
    <property type="match status" value="2"/>
</dbReference>
<dbReference type="GO" id="GO:0005509">
    <property type="term" value="F:calcium ion binding"/>
    <property type="evidence" value="ECO:0007669"/>
    <property type="project" value="InterPro"/>
</dbReference>
<evidence type="ECO:0000259" key="3">
    <source>
        <dbReference type="PROSITE" id="PS50222"/>
    </source>
</evidence>
<dbReference type="InterPro" id="IPR018247">
    <property type="entry name" value="EF_Hand_1_Ca_BS"/>
</dbReference>
<protein>
    <recommendedName>
        <fullName evidence="3">EF-hand domain-containing protein</fullName>
    </recommendedName>
</protein>
<dbReference type="AlphaFoldDB" id="A0A8T2JZ89"/>
<comment type="caution">
    <text evidence="4">The sequence shown here is derived from an EMBL/GenBank/DDBJ whole genome shotgun (WGS) entry which is preliminary data.</text>
</comment>
<reference evidence="4" key="1">
    <citation type="thesis" date="2020" institute="ProQuest LLC" country="789 East Eisenhower Parkway, Ann Arbor, MI, USA">
        <title>Comparative Genomics and Chromosome Evolution.</title>
        <authorList>
            <person name="Mudd A.B."/>
        </authorList>
    </citation>
    <scope>NUCLEOTIDE SEQUENCE</scope>
    <source>
        <strain evidence="4">Female2</strain>
        <tissue evidence="4">Blood</tissue>
    </source>
</reference>
<gene>
    <name evidence="4" type="ORF">GDO86_015933</name>
</gene>
<name>A0A8T2JZ89_9PIPI</name>
<evidence type="ECO:0000313" key="4">
    <source>
        <dbReference type="EMBL" id="KAG8449063.1"/>
    </source>
</evidence>
<keyword evidence="5" id="KW-1185">Reference proteome</keyword>
<sequence>MLPAGSYSLAEPRVSDSDRKTFLKVFHSCDEDHKGYLSKEDLKVAIVMLFGYKPTKIEVDTIFSSLLPKAAGRGFLSFEDFKRAFKQVAPHLSQQIVTEAFREVDQDADGLVCYKDFELVMNYGEDN</sequence>
<dbReference type="SMART" id="SM00054">
    <property type="entry name" value="EFh"/>
    <property type="match status" value="2"/>
</dbReference>
<dbReference type="Proteomes" id="UP000812440">
    <property type="component" value="Chromosome 8_10"/>
</dbReference>
<accession>A0A8T2JZ89</accession>
<evidence type="ECO:0000313" key="5">
    <source>
        <dbReference type="Proteomes" id="UP000812440"/>
    </source>
</evidence>
<evidence type="ECO:0000256" key="2">
    <source>
        <dbReference type="ARBA" id="ARBA00022837"/>
    </source>
</evidence>
<dbReference type="CDD" id="cd00051">
    <property type="entry name" value="EFh"/>
    <property type="match status" value="1"/>
</dbReference>
<dbReference type="PROSITE" id="PS00018">
    <property type="entry name" value="EF_HAND_1"/>
    <property type="match status" value="1"/>
</dbReference>
<organism evidence="4 5">
    <name type="scientific">Hymenochirus boettgeri</name>
    <name type="common">Congo dwarf clawed frog</name>
    <dbReference type="NCBI Taxonomy" id="247094"/>
    <lineage>
        <taxon>Eukaryota</taxon>
        <taxon>Metazoa</taxon>
        <taxon>Chordata</taxon>
        <taxon>Craniata</taxon>
        <taxon>Vertebrata</taxon>
        <taxon>Euteleostomi</taxon>
        <taxon>Amphibia</taxon>
        <taxon>Batrachia</taxon>
        <taxon>Anura</taxon>
        <taxon>Pipoidea</taxon>
        <taxon>Pipidae</taxon>
        <taxon>Pipinae</taxon>
        <taxon>Hymenochirus</taxon>
    </lineage>
</organism>
<dbReference type="OrthoDB" id="26525at2759"/>
<evidence type="ECO:0000256" key="1">
    <source>
        <dbReference type="ARBA" id="ARBA00022723"/>
    </source>
</evidence>
<dbReference type="EMBL" id="JAACNH010000003">
    <property type="protein sequence ID" value="KAG8449063.1"/>
    <property type="molecule type" value="Genomic_DNA"/>
</dbReference>
<dbReference type="SUPFAM" id="SSF47473">
    <property type="entry name" value="EF-hand"/>
    <property type="match status" value="1"/>
</dbReference>
<feature type="domain" description="EF-hand" evidence="3">
    <location>
        <begin position="92"/>
        <end position="127"/>
    </location>
</feature>
<dbReference type="InterPro" id="IPR011992">
    <property type="entry name" value="EF-hand-dom_pair"/>
</dbReference>
<dbReference type="Pfam" id="PF13499">
    <property type="entry name" value="EF-hand_7"/>
    <property type="match status" value="1"/>
</dbReference>